<keyword evidence="2" id="KW-1185">Reference proteome</keyword>
<evidence type="ECO:0000313" key="1">
    <source>
        <dbReference type="EMBL" id="MCR8875225.1"/>
    </source>
</evidence>
<protein>
    <submittedName>
        <fullName evidence="1">Uncharacterized protein</fullName>
    </submittedName>
</protein>
<evidence type="ECO:0000313" key="2">
    <source>
        <dbReference type="Proteomes" id="UP001204579"/>
    </source>
</evidence>
<name>A0AAW5N9S0_9BACT</name>
<dbReference type="RefSeq" id="WP_235301029.1">
    <property type="nucleotide sequence ID" value="NZ_JADYTI010000026.1"/>
</dbReference>
<dbReference type="Proteomes" id="UP001204579">
    <property type="component" value="Unassembled WGS sequence"/>
</dbReference>
<organism evidence="1 2">
    <name type="scientific">Phocaeicola barnesiae</name>
    <dbReference type="NCBI Taxonomy" id="376804"/>
    <lineage>
        <taxon>Bacteria</taxon>
        <taxon>Pseudomonadati</taxon>
        <taxon>Bacteroidota</taxon>
        <taxon>Bacteroidia</taxon>
        <taxon>Bacteroidales</taxon>
        <taxon>Bacteroidaceae</taxon>
        <taxon>Phocaeicola</taxon>
    </lineage>
</organism>
<proteinExistence type="predicted"/>
<accession>A0AAW5N9S0</accession>
<dbReference type="EMBL" id="JANRHJ010000023">
    <property type="protein sequence ID" value="MCR8875225.1"/>
    <property type="molecule type" value="Genomic_DNA"/>
</dbReference>
<sequence length="162" mass="19065">MEYNKQFFEKVFSTKRMERYFNLYPGDEARAVLHYRCNLELAEAFYTSLSVFEVTLRNALCRELETMTGRPDWYAVFPTTPGLTRLNYYITQASKQIAGRHESITPSKIVAELTLGFWVSLLNSEYERLLWKDLRRAFPFMPKKERKRKNVSAPLNTCRAGL</sequence>
<gene>
    <name evidence="1" type="ORF">NW209_14635</name>
</gene>
<comment type="caution">
    <text evidence="1">The sequence shown here is derived from an EMBL/GenBank/DDBJ whole genome shotgun (WGS) entry which is preliminary data.</text>
</comment>
<reference evidence="1 2" key="1">
    <citation type="submission" date="2022-08" db="EMBL/GenBank/DDBJ databases">
        <authorList>
            <person name="Zeman M."/>
            <person name="Kubasova T."/>
        </authorList>
    </citation>
    <scope>NUCLEOTIDE SEQUENCE [LARGE SCALE GENOMIC DNA]</scope>
    <source>
        <strain evidence="1 2">ET62</strain>
    </source>
</reference>
<dbReference type="AlphaFoldDB" id="A0AAW5N9S0"/>